<evidence type="ECO:0000256" key="1">
    <source>
        <dbReference type="ARBA" id="ARBA00006184"/>
    </source>
</evidence>
<keyword evidence="10" id="KW-1185">Reference proteome</keyword>
<feature type="domain" description="AAA+ ATPase" evidence="8">
    <location>
        <begin position="562"/>
        <end position="700"/>
    </location>
</feature>
<dbReference type="STRING" id="1157616.A0A1Z5SRK3"/>
<evidence type="ECO:0000313" key="9">
    <source>
        <dbReference type="EMBL" id="OTA23463.1"/>
    </source>
</evidence>
<dbReference type="GO" id="GO:0006270">
    <property type="term" value="P:DNA replication initiation"/>
    <property type="evidence" value="ECO:0007669"/>
    <property type="project" value="TreeGrafter"/>
</dbReference>
<dbReference type="FunFam" id="3.40.50.300:FF:000547">
    <property type="entry name" value="Cell division control protein"/>
    <property type="match status" value="1"/>
</dbReference>
<feature type="compositionally biased region" description="Basic and acidic residues" evidence="5">
    <location>
        <begin position="438"/>
        <end position="472"/>
    </location>
</feature>
<feature type="compositionally biased region" description="Basic and acidic residues" evidence="5">
    <location>
        <begin position="244"/>
        <end position="254"/>
    </location>
</feature>
<dbReference type="VEuPathDB" id="FungiDB:BTJ68_12722"/>
<feature type="compositionally biased region" description="Basic and acidic residues" evidence="5">
    <location>
        <begin position="357"/>
        <end position="367"/>
    </location>
</feature>
<organism evidence="9 10">
    <name type="scientific">Hortaea werneckii EXF-2000</name>
    <dbReference type="NCBI Taxonomy" id="1157616"/>
    <lineage>
        <taxon>Eukaryota</taxon>
        <taxon>Fungi</taxon>
        <taxon>Dikarya</taxon>
        <taxon>Ascomycota</taxon>
        <taxon>Pezizomycotina</taxon>
        <taxon>Dothideomycetes</taxon>
        <taxon>Dothideomycetidae</taxon>
        <taxon>Mycosphaerellales</taxon>
        <taxon>Teratosphaeriaceae</taxon>
        <taxon>Hortaea</taxon>
    </lineage>
</organism>
<dbReference type="InterPro" id="IPR003593">
    <property type="entry name" value="AAA+_ATPase"/>
</dbReference>
<dbReference type="InterPro" id="IPR041664">
    <property type="entry name" value="AAA_16"/>
</dbReference>
<dbReference type="Proteomes" id="UP000194280">
    <property type="component" value="Unassembled WGS sequence"/>
</dbReference>
<dbReference type="Gene3D" id="1.10.10.10">
    <property type="entry name" value="Winged helix-like DNA-binding domain superfamily/Winged helix DNA-binding domain"/>
    <property type="match status" value="1"/>
</dbReference>
<evidence type="ECO:0000256" key="3">
    <source>
        <dbReference type="ARBA" id="ARBA00022705"/>
    </source>
</evidence>
<accession>A0A1Z5SRK3</accession>
<protein>
    <recommendedName>
        <fullName evidence="8">AAA+ ATPase domain-containing protein</fullName>
    </recommendedName>
</protein>
<feature type="chain" id="PRO_5013346378" description="AAA+ ATPase domain-containing protein" evidence="7">
    <location>
        <begin position="26"/>
        <end position="966"/>
    </location>
</feature>
<feature type="region of interest" description="Disordered" evidence="5">
    <location>
        <begin position="324"/>
        <end position="520"/>
    </location>
</feature>
<dbReference type="SUPFAM" id="SSF52540">
    <property type="entry name" value="P-loop containing nucleoside triphosphate hydrolases"/>
    <property type="match status" value="1"/>
</dbReference>
<dbReference type="InterPro" id="IPR054425">
    <property type="entry name" value="Cdc6_ORC1-like_ATPase_lid"/>
</dbReference>
<dbReference type="GO" id="GO:0033314">
    <property type="term" value="P:mitotic DNA replication checkpoint signaling"/>
    <property type="evidence" value="ECO:0007669"/>
    <property type="project" value="TreeGrafter"/>
</dbReference>
<dbReference type="GO" id="GO:0003688">
    <property type="term" value="F:DNA replication origin binding"/>
    <property type="evidence" value="ECO:0007669"/>
    <property type="project" value="TreeGrafter"/>
</dbReference>
<comment type="caution">
    <text evidence="9">The sequence shown here is derived from an EMBL/GenBank/DDBJ whole genome shotgun (WGS) entry which is preliminary data.</text>
</comment>
<feature type="signal peptide" evidence="7">
    <location>
        <begin position="1"/>
        <end position="25"/>
    </location>
</feature>
<evidence type="ECO:0000256" key="5">
    <source>
        <dbReference type="SAM" id="MobiDB-lite"/>
    </source>
</evidence>
<keyword evidence="2" id="KW-0132">Cell division</keyword>
<dbReference type="SMART" id="SM00382">
    <property type="entry name" value="AAA"/>
    <property type="match status" value="1"/>
</dbReference>
<sequence length="966" mass="102159">MASSPLRMRNLLLLSLALAPLATYAQETTAELPSLSASTSDAETTTAESTAETTDATTTAATTDATTTAQTTADDSATTDPATTDDASSQTTTTASFTTDPSSTTTESGLTDLPTLAGAGVPELFIPYTAPAPFMQKSNYPEGTVFIAVGAVLAFLGACVLVWRGMVAWSINRSVKKAAMASIRGASEKPSAFGGSTSGYQPVGGGGGKGGGGGGIYQDTAYGSSMSLDALTSAGKPLKAPGAHFRDSDRKRDSSVPPPGLFFSPTAQAAGGAGTGAGARESMRNSQMLPAGYYASPSAQAGGGAGSMTIGGDHRASTLAPYARQSSYNASPPESPSHNPYRHSGVPAGASGARASSNDRGRLRASRDGYGASSARNSYFDPANARHSSFLEPGAANTPGGAYMNSRHTGNDEMEVEEQERPVKKTRTSTRTVPAKHGASERRVVVSPAKVRDHFHTSKPEIREDADGKNDSSKASPQTPRRRDAQARKVPITPRHRVLLGGGQPSPRTPRTPATPSNGTTAVYNQARQLFSRCSAPGRLVGRDSERHELNTFVERCVESESAGCLYVSGPPGTGKSALVDEVVRQYTDSEHLQLAVVNCMSVRNAKDLSQKLSEDLGLKKDATFSYLRSCFTQAKVGGEKKFLVILDEVDTLVDLDLDLLYNLFEWSMQPSSRLVLLGIANALDLTDRFLPRLKGRNLKPELLPFMPYNAAQIAEVLTTKLRSLQEAEMAAVPFLQPAAIQFCAKKVASQTGDLRKAFDICRRAIDMVALETAEKDAEKALQDSPSKTPLMENVFGNGTIQRLATLNLQQKAVLCSLGALEKRKRETQVEKTMFSTPSKQRNNDSAPTIKQLYDAYTSLCKREKLLHPLTSVEFRDVVSGLETLSLILPVDGRNGSFVVPITPSKTPGRRGGAGKGNGFVGGLGATTSGDEKRVSSGVGYKELAGALEGAGAELLREILDGDGLF</sequence>
<dbReference type="PANTHER" id="PTHR10763">
    <property type="entry name" value="CELL DIVISION CONTROL PROTEIN 6-RELATED"/>
    <property type="match status" value="1"/>
</dbReference>
<keyword evidence="6" id="KW-1133">Transmembrane helix</keyword>
<gene>
    <name evidence="9" type="ORF">BTJ68_12722</name>
</gene>
<feature type="transmembrane region" description="Helical" evidence="6">
    <location>
        <begin position="145"/>
        <end position="167"/>
    </location>
</feature>
<keyword evidence="6" id="KW-0812">Transmembrane</keyword>
<reference evidence="9 10" key="1">
    <citation type="submission" date="2017-01" db="EMBL/GenBank/DDBJ databases">
        <title>The recent genome duplication of the halophilic yeast Hortaea werneckii: insights from long-read sequencing.</title>
        <authorList>
            <person name="Sinha S."/>
            <person name="Flibotte S."/>
            <person name="Neira M."/>
            <person name="Lenassi M."/>
            <person name="Gostincar C."/>
            <person name="Stajich J.E."/>
            <person name="Nislow C.E."/>
        </authorList>
    </citation>
    <scope>NUCLEOTIDE SEQUENCE [LARGE SCALE GENOMIC DNA]</scope>
    <source>
        <strain evidence="9 10">EXF-2000</strain>
    </source>
</reference>
<keyword evidence="4" id="KW-0131">Cell cycle</keyword>
<feature type="region of interest" description="Disordered" evidence="5">
    <location>
        <begin position="31"/>
        <end position="114"/>
    </location>
</feature>
<dbReference type="Pfam" id="PF22606">
    <property type="entry name" value="Cdc6-ORC-like_ATPase_lid"/>
    <property type="match status" value="1"/>
</dbReference>
<dbReference type="OrthoDB" id="1926878at2759"/>
<dbReference type="InParanoid" id="A0A1Z5SRK3"/>
<evidence type="ECO:0000256" key="4">
    <source>
        <dbReference type="ARBA" id="ARBA00023306"/>
    </source>
</evidence>
<feature type="compositionally biased region" description="Low complexity" evidence="5">
    <location>
        <begin position="36"/>
        <end position="108"/>
    </location>
</feature>
<dbReference type="EMBL" id="MUNK01000295">
    <property type="protein sequence ID" value="OTA23463.1"/>
    <property type="molecule type" value="Genomic_DNA"/>
</dbReference>
<dbReference type="GO" id="GO:0051301">
    <property type="term" value="P:cell division"/>
    <property type="evidence" value="ECO:0007669"/>
    <property type="project" value="UniProtKB-KW"/>
</dbReference>
<comment type="similarity">
    <text evidence="1">Belongs to the CDC6/cdc18 family.</text>
</comment>
<feature type="region of interest" description="Disordered" evidence="5">
    <location>
        <begin position="239"/>
        <end position="280"/>
    </location>
</feature>
<evidence type="ECO:0000259" key="8">
    <source>
        <dbReference type="SMART" id="SM00382"/>
    </source>
</evidence>
<dbReference type="Gene3D" id="3.40.50.300">
    <property type="entry name" value="P-loop containing nucleotide triphosphate hydrolases"/>
    <property type="match status" value="1"/>
</dbReference>
<dbReference type="InterPro" id="IPR027417">
    <property type="entry name" value="P-loop_NTPase"/>
</dbReference>
<dbReference type="Gene3D" id="1.10.8.60">
    <property type="match status" value="1"/>
</dbReference>
<dbReference type="GO" id="GO:0005634">
    <property type="term" value="C:nucleus"/>
    <property type="evidence" value="ECO:0007669"/>
    <property type="project" value="TreeGrafter"/>
</dbReference>
<keyword evidence="6" id="KW-0472">Membrane</keyword>
<evidence type="ECO:0000313" key="10">
    <source>
        <dbReference type="Proteomes" id="UP000194280"/>
    </source>
</evidence>
<feature type="compositionally biased region" description="Polar residues" evidence="5">
    <location>
        <begin position="324"/>
        <end position="338"/>
    </location>
</feature>
<dbReference type="InterPro" id="IPR036388">
    <property type="entry name" value="WH-like_DNA-bd_sf"/>
</dbReference>
<evidence type="ECO:0000256" key="7">
    <source>
        <dbReference type="SAM" id="SignalP"/>
    </source>
</evidence>
<name>A0A1Z5SRK3_HORWE</name>
<feature type="compositionally biased region" description="Low complexity" evidence="5">
    <location>
        <begin position="505"/>
        <end position="517"/>
    </location>
</feature>
<dbReference type="PANTHER" id="PTHR10763:SF26">
    <property type="entry name" value="CELL DIVISION CONTROL PROTEIN 6 HOMOLOG"/>
    <property type="match status" value="1"/>
</dbReference>
<evidence type="ECO:0000256" key="6">
    <source>
        <dbReference type="SAM" id="Phobius"/>
    </source>
</evidence>
<dbReference type="Pfam" id="PF13191">
    <property type="entry name" value="AAA_16"/>
    <property type="match status" value="1"/>
</dbReference>
<keyword evidence="7" id="KW-0732">Signal</keyword>
<evidence type="ECO:0000256" key="2">
    <source>
        <dbReference type="ARBA" id="ARBA00022618"/>
    </source>
</evidence>
<dbReference type="InterPro" id="IPR050311">
    <property type="entry name" value="ORC1/CDC6"/>
</dbReference>
<dbReference type="AlphaFoldDB" id="A0A1Z5SRK3"/>
<keyword evidence="3" id="KW-0235">DNA replication</keyword>
<proteinExistence type="inferred from homology"/>